<dbReference type="AlphaFoldDB" id="A0A562TWZ0"/>
<proteinExistence type="predicted"/>
<dbReference type="EMBL" id="VLLI01000009">
    <property type="protein sequence ID" value="TWI98092.1"/>
    <property type="molecule type" value="Genomic_DNA"/>
</dbReference>
<organism evidence="1 2">
    <name type="scientific">Mucilaginibacter frigoritolerans</name>
    <dbReference type="NCBI Taxonomy" id="652788"/>
    <lineage>
        <taxon>Bacteria</taxon>
        <taxon>Pseudomonadati</taxon>
        <taxon>Bacteroidota</taxon>
        <taxon>Sphingobacteriia</taxon>
        <taxon>Sphingobacteriales</taxon>
        <taxon>Sphingobacteriaceae</taxon>
        <taxon>Mucilaginibacter</taxon>
    </lineage>
</organism>
<reference evidence="1 2" key="1">
    <citation type="submission" date="2019-07" db="EMBL/GenBank/DDBJ databases">
        <title>Genomic Encyclopedia of Archaeal and Bacterial Type Strains, Phase II (KMG-II): from individual species to whole genera.</title>
        <authorList>
            <person name="Goeker M."/>
        </authorList>
    </citation>
    <scope>NUCLEOTIDE SEQUENCE [LARGE SCALE GENOMIC DNA]</scope>
    <source>
        <strain evidence="1 2">ATCC BAA-1854</strain>
    </source>
</reference>
<evidence type="ECO:0000313" key="2">
    <source>
        <dbReference type="Proteomes" id="UP000317010"/>
    </source>
</evidence>
<protein>
    <submittedName>
        <fullName evidence="1">Uncharacterized protein</fullName>
    </submittedName>
</protein>
<gene>
    <name evidence="1" type="ORF">JN11_03171</name>
</gene>
<dbReference type="Proteomes" id="UP000317010">
    <property type="component" value="Unassembled WGS sequence"/>
</dbReference>
<comment type="caution">
    <text evidence="1">The sequence shown here is derived from an EMBL/GenBank/DDBJ whole genome shotgun (WGS) entry which is preliminary data.</text>
</comment>
<accession>A0A562TWZ0</accession>
<dbReference type="RefSeq" id="WP_144914041.1">
    <property type="nucleotide sequence ID" value="NZ_VLLI01000009.1"/>
</dbReference>
<sequence>MKNFQKFTPNVLSRAELKQIKGSQALDACSNAWTACHPSCGHFTTAYGTFVTCINNYHITGCSPLEGWDVVCGNYN</sequence>
<name>A0A562TWZ0_9SPHI</name>
<evidence type="ECO:0000313" key="1">
    <source>
        <dbReference type="EMBL" id="TWI98092.1"/>
    </source>
</evidence>
<dbReference type="OrthoDB" id="9851604at2"/>
<keyword evidence="2" id="KW-1185">Reference proteome</keyword>